<accession>A0A382YTX6</accession>
<dbReference type="InterPro" id="IPR011257">
    <property type="entry name" value="DNA_glycosylase"/>
</dbReference>
<dbReference type="Pfam" id="PF00633">
    <property type="entry name" value="HHH"/>
    <property type="match status" value="1"/>
</dbReference>
<dbReference type="SUPFAM" id="SSF55811">
    <property type="entry name" value="Nudix"/>
    <property type="match status" value="1"/>
</dbReference>
<dbReference type="GO" id="GO:0006298">
    <property type="term" value="P:mismatch repair"/>
    <property type="evidence" value="ECO:0007669"/>
    <property type="project" value="TreeGrafter"/>
</dbReference>
<evidence type="ECO:0000256" key="1">
    <source>
        <dbReference type="ARBA" id="ARBA00000843"/>
    </source>
</evidence>
<sequence length="258" mass="29505">IYKAAKIIKSCHRGKLPRSLDKLTQLPGIGKSTAGAIISLGYKQKAAILDGNVKRVLSRYFKIQENLSLAHTNRKLWQISEKLLPKKNIDIYNQAIMDIGALICTKASPSCKACPLNENCLAFKANLINKIPYKKKTTKKPLKTVHWLVPQNSDGEVLLEKRKKGGIWEGLWSFIESKDKNMLEKECQLRFKDNYIKLKKLKKIKHSFSHYRLEAIPYSTEINMGNKYKNTKWVSLRNMDSFGMPAPIKKLIQEISST</sequence>
<dbReference type="Gene3D" id="1.10.340.30">
    <property type="entry name" value="Hypothetical protein, domain 2"/>
    <property type="match status" value="1"/>
</dbReference>
<evidence type="ECO:0000256" key="9">
    <source>
        <dbReference type="ARBA" id="ARBA00022801"/>
    </source>
</evidence>
<feature type="non-terminal residue" evidence="15">
    <location>
        <position position="1"/>
    </location>
</feature>
<dbReference type="EMBL" id="UINC01178230">
    <property type="protein sequence ID" value="SVD86275.1"/>
    <property type="molecule type" value="Genomic_DNA"/>
</dbReference>
<evidence type="ECO:0000256" key="13">
    <source>
        <dbReference type="ARBA" id="ARBA00023295"/>
    </source>
</evidence>
<dbReference type="InterPro" id="IPR023170">
    <property type="entry name" value="HhH_base_excis_C"/>
</dbReference>
<evidence type="ECO:0000256" key="11">
    <source>
        <dbReference type="ARBA" id="ARBA00023014"/>
    </source>
</evidence>
<evidence type="ECO:0000256" key="3">
    <source>
        <dbReference type="ARBA" id="ARBA00008343"/>
    </source>
</evidence>
<proteinExistence type="inferred from homology"/>
<dbReference type="AlphaFoldDB" id="A0A382YTX6"/>
<comment type="catalytic activity">
    <reaction evidence="1">
        <text>Hydrolyzes free adenine bases from 7,8-dihydro-8-oxoguanine:adenine mismatched double-stranded DNA, leaving an apurinic site.</text>
        <dbReference type="EC" id="3.2.2.31"/>
    </reaction>
</comment>
<dbReference type="GO" id="GO:0034039">
    <property type="term" value="F:8-oxo-7,8-dihydroguanine DNA N-glycosylase activity"/>
    <property type="evidence" value="ECO:0007669"/>
    <property type="project" value="TreeGrafter"/>
</dbReference>
<dbReference type="PANTHER" id="PTHR42944:SF1">
    <property type="entry name" value="ADENINE DNA GLYCOSYLASE"/>
    <property type="match status" value="1"/>
</dbReference>
<evidence type="ECO:0000256" key="10">
    <source>
        <dbReference type="ARBA" id="ARBA00023004"/>
    </source>
</evidence>
<dbReference type="CDD" id="cd00056">
    <property type="entry name" value="ENDO3c"/>
    <property type="match status" value="1"/>
</dbReference>
<dbReference type="GO" id="GO:0032357">
    <property type="term" value="F:oxidized purine DNA binding"/>
    <property type="evidence" value="ECO:0007669"/>
    <property type="project" value="TreeGrafter"/>
</dbReference>
<feature type="domain" description="HhH-GPD" evidence="14">
    <location>
        <begin position="1"/>
        <end position="102"/>
    </location>
</feature>
<dbReference type="GO" id="GO:0035485">
    <property type="term" value="F:adenine/guanine mispair binding"/>
    <property type="evidence" value="ECO:0007669"/>
    <property type="project" value="TreeGrafter"/>
</dbReference>
<dbReference type="Gene3D" id="3.90.79.10">
    <property type="entry name" value="Nucleoside Triphosphate Pyrophosphohydrolase"/>
    <property type="match status" value="1"/>
</dbReference>
<reference evidence="15" key="1">
    <citation type="submission" date="2018-05" db="EMBL/GenBank/DDBJ databases">
        <authorList>
            <person name="Lanie J.A."/>
            <person name="Ng W.-L."/>
            <person name="Kazmierczak K.M."/>
            <person name="Andrzejewski T.M."/>
            <person name="Davidsen T.M."/>
            <person name="Wayne K.J."/>
            <person name="Tettelin H."/>
            <person name="Glass J.I."/>
            <person name="Rusch D."/>
            <person name="Podicherti R."/>
            <person name="Tsui H.-C.T."/>
            <person name="Winkler M.E."/>
        </authorList>
    </citation>
    <scope>NUCLEOTIDE SEQUENCE</scope>
</reference>
<dbReference type="InterPro" id="IPR003265">
    <property type="entry name" value="HhH-GPD_domain"/>
</dbReference>
<keyword evidence="9" id="KW-0378">Hydrolase</keyword>
<gene>
    <name evidence="15" type="ORF">METZ01_LOCUS439129</name>
</gene>
<dbReference type="EC" id="3.2.2.31" evidence="4"/>
<dbReference type="GO" id="GO:0051539">
    <property type="term" value="F:4 iron, 4 sulfur cluster binding"/>
    <property type="evidence" value="ECO:0007669"/>
    <property type="project" value="UniProtKB-KW"/>
</dbReference>
<comment type="cofactor">
    <cofactor evidence="2">
        <name>[4Fe-4S] cluster</name>
        <dbReference type="ChEBI" id="CHEBI:49883"/>
    </cofactor>
</comment>
<organism evidence="15">
    <name type="scientific">marine metagenome</name>
    <dbReference type="NCBI Taxonomy" id="408172"/>
    <lineage>
        <taxon>unclassified sequences</taxon>
        <taxon>metagenomes</taxon>
        <taxon>ecological metagenomes</taxon>
    </lineage>
</organism>
<dbReference type="InterPro" id="IPR044298">
    <property type="entry name" value="MIG/MutY"/>
</dbReference>
<keyword evidence="6" id="KW-0004">4Fe-4S</keyword>
<keyword evidence="7" id="KW-0479">Metal-binding</keyword>
<dbReference type="Pfam" id="PF14815">
    <property type="entry name" value="NUDIX_4"/>
    <property type="match status" value="1"/>
</dbReference>
<dbReference type="SMART" id="SM00478">
    <property type="entry name" value="ENDO3c"/>
    <property type="match status" value="1"/>
</dbReference>
<dbReference type="InterPro" id="IPR015797">
    <property type="entry name" value="NUDIX_hydrolase-like_dom_sf"/>
</dbReference>
<evidence type="ECO:0000259" key="14">
    <source>
        <dbReference type="SMART" id="SM00478"/>
    </source>
</evidence>
<dbReference type="CDD" id="cd03431">
    <property type="entry name" value="NUDIX_DNA_Glycosylase_C-MutY"/>
    <property type="match status" value="1"/>
</dbReference>
<dbReference type="GO" id="GO:0046872">
    <property type="term" value="F:metal ion binding"/>
    <property type="evidence" value="ECO:0007669"/>
    <property type="project" value="UniProtKB-KW"/>
</dbReference>
<keyword evidence="13" id="KW-0326">Glycosidase</keyword>
<evidence type="ECO:0000256" key="7">
    <source>
        <dbReference type="ARBA" id="ARBA00022723"/>
    </source>
</evidence>
<dbReference type="InterPro" id="IPR029119">
    <property type="entry name" value="MutY_C"/>
</dbReference>
<evidence type="ECO:0000256" key="5">
    <source>
        <dbReference type="ARBA" id="ARBA00022023"/>
    </source>
</evidence>
<comment type="similarity">
    <text evidence="3">Belongs to the Nth/MutY family.</text>
</comment>
<keyword evidence="12" id="KW-0234">DNA repair</keyword>
<evidence type="ECO:0000256" key="8">
    <source>
        <dbReference type="ARBA" id="ARBA00022763"/>
    </source>
</evidence>
<evidence type="ECO:0000256" key="4">
    <source>
        <dbReference type="ARBA" id="ARBA00012045"/>
    </source>
</evidence>
<dbReference type="Gene3D" id="1.10.1670.10">
    <property type="entry name" value="Helix-hairpin-Helix base-excision DNA repair enzymes (C-terminal)"/>
    <property type="match status" value="1"/>
</dbReference>
<protein>
    <recommendedName>
        <fullName evidence="5">Adenine DNA glycosylase</fullName>
        <ecNumber evidence="4">3.2.2.31</ecNumber>
    </recommendedName>
</protein>
<evidence type="ECO:0000313" key="15">
    <source>
        <dbReference type="EMBL" id="SVD86275.1"/>
    </source>
</evidence>
<dbReference type="SUPFAM" id="SSF48150">
    <property type="entry name" value="DNA-glycosylase"/>
    <property type="match status" value="1"/>
</dbReference>
<evidence type="ECO:0000256" key="2">
    <source>
        <dbReference type="ARBA" id="ARBA00001966"/>
    </source>
</evidence>
<dbReference type="PROSITE" id="PS01155">
    <property type="entry name" value="ENDONUCLEASE_III_2"/>
    <property type="match status" value="1"/>
</dbReference>
<dbReference type="InterPro" id="IPR004036">
    <property type="entry name" value="Endonuclease-III-like_CS2"/>
</dbReference>
<dbReference type="InterPro" id="IPR000445">
    <property type="entry name" value="HhH_motif"/>
</dbReference>
<evidence type="ECO:0000256" key="6">
    <source>
        <dbReference type="ARBA" id="ARBA00022485"/>
    </source>
</evidence>
<dbReference type="GO" id="GO:0006284">
    <property type="term" value="P:base-excision repair"/>
    <property type="evidence" value="ECO:0007669"/>
    <property type="project" value="InterPro"/>
</dbReference>
<keyword evidence="11" id="KW-0411">Iron-sulfur</keyword>
<dbReference type="PANTHER" id="PTHR42944">
    <property type="entry name" value="ADENINE DNA GLYCOSYLASE"/>
    <property type="match status" value="1"/>
</dbReference>
<name>A0A382YTX6_9ZZZZ</name>
<keyword evidence="10" id="KW-0408">Iron</keyword>
<dbReference type="GO" id="GO:0000701">
    <property type="term" value="F:purine-specific mismatch base pair DNA N-glycosylase activity"/>
    <property type="evidence" value="ECO:0007669"/>
    <property type="project" value="UniProtKB-EC"/>
</dbReference>
<keyword evidence="8" id="KW-0227">DNA damage</keyword>
<evidence type="ECO:0000256" key="12">
    <source>
        <dbReference type="ARBA" id="ARBA00023204"/>
    </source>
</evidence>